<dbReference type="eggNOG" id="KOG1796">
    <property type="taxonomic scope" value="Eukaryota"/>
</dbReference>
<dbReference type="PROSITE" id="PS50030">
    <property type="entry name" value="UBA"/>
    <property type="match status" value="1"/>
</dbReference>
<evidence type="ECO:0000256" key="4">
    <source>
        <dbReference type="SAM" id="MobiDB-lite"/>
    </source>
</evidence>
<dbReference type="Pfam" id="PF25033">
    <property type="entry name" value="VPS13_M"/>
    <property type="match status" value="2"/>
</dbReference>
<dbReference type="GO" id="GO:0006869">
    <property type="term" value="P:lipid transport"/>
    <property type="evidence" value="ECO:0007669"/>
    <property type="project" value="UniProtKB-KW"/>
</dbReference>
<evidence type="ECO:0000259" key="5">
    <source>
        <dbReference type="PROSITE" id="PS50030"/>
    </source>
</evidence>
<reference evidence="7" key="1">
    <citation type="submission" date="2011-08" db="EMBL/GenBank/DDBJ databases">
        <authorList>
            <person name="Rombauts S."/>
        </authorList>
    </citation>
    <scope>NUCLEOTIDE SEQUENCE</scope>
    <source>
        <strain evidence="7">London</strain>
    </source>
</reference>
<dbReference type="InterPro" id="IPR056747">
    <property type="entry name" value="VPS13-like_M"/>
</dbReference>
<evidence type="ECO:0000313" key="6">
    <source>
        <dbReference type="EnsemblMetazoa" id="tetur11g05680.1"/>
    </source>
</evidence>
<dbReference type="CDD" id="cd23453">
    <property type="entry name" value="beta-trefoil_Ricin_VPS13D"/>
    <property type="match status" value="1"/>
</dbReference>
<dbReference type="EnsemblMetazoa" id="tetur11g05680.1">
    <property type="protein sequence ID" value="tetur11g05680.1"/>
    <property type="gene ID" value="tetur11g05680"/>
</dbReference>
<dbReference type="InterPro" id="IPR009060">
    <property type="entry name" value="UBA-like_sf"/>
</dbReference>
<sequence>MLERLVAWVLNSYIGDYFGNVNTDQLSVALHQGEVELEGLPLKVEAFRHWDLPIEIKAGFVGKIRLKINNVHIRYEDSWSIPKTPFACGLVISCINVQTTDENDSSDGSPKKSGIARKAVLLDGFNIYWDNNVTLIDNLSLESLIDQMRLLSEKQVEPDGTTKDHDYLVCSVNGKAQIKQNAFDDLFKTADNFMLDFQLEKFPLRLTLVQYRLMLEWSSFLNRTKKLWKYRRWRPVGLIKDNPKAWWKYAINANMDVYRKRKQACTWKFLIQRVKDILDYTDIYYSYLTEIDSLTKEMEEIKERIETNLTYEELACLRELVFHNIKKNQENLSVKRGGDENNGFFQNWLNWWYSETATSDDLGSDPAAMLVGETSRLSISYSEEPEAGNIAVNFQVPQLACELVTLGENGCDQSLVKIVMQDFALYFSKYHSYESKIKITLKSLIMEDLLVPDYSTHRFIMSSEVYKGPRRKSKGSPERKFDFLSTSCPTSPQEMSFSCLSSHFSLPTKLQKSNIYHLMPYSVPRRYRHKIPLSKKRKVSSEDNIVPSCPSTPPCSPTSDDYSTKKISQVHHDIDNDDEDDDGDYDNEEPDNTLVKISFLFVDENSPLFETKYNRNHRFVNIQFNSLETIINPETWAKILNFFEPLPEKRSRYESELDHVGLKAFFLSSNSPSQDQSSSESGSKLEIDSKIDLTIRRLSIILNKPEDQPLAKANIHGFSCFYSKYNGNVLMEGKLKKLSILDLTQFNEIYRERFITSGKEALNFTFFKYGQEDETMKREYDMNLRIQMASVQYVHTQRFYTETMHFLKQFNILQLKIKALSAPEVLMNLHRSTRISLDIKAAAPVIIIPVHHLCESVLVADFGQLTVTNKFLYAGSPGTIGTVCKKSGLTQSDLVAASVREKYGVITRVSSQSLVSGYVRLLEPKPCLLDVIDVQLPEMDLYSGFVVRKKYNPKTNKYTDVNYDENYEEGVLDFPSFRVKRLPGRILKERFIFSLQIERNLEAEFNHSLPDISMLGKVSAVRCTIDSPRYQLIRGVLDNNLGEPMDHIAPHQPIIEGEGLNILLPNRIWTSMAIHLDLKNVSLEIVDGSMDYSSNQNSIARIDFLSSRLSIESFTDSSKDIDLVSQEIKIIDARYLNRCKEESPNVFPGILQPAKKGLSATPLQVEIHYRSKRNHVCLTILLNNMRVMAIFDWFKEMSDFLSQPINFQKTPTAYFQQTANSSYANQLLNVDEDRLPDFELKFNITDTELVVVENCSIEDTNAVILKGTAILNLATDLTHPEPFNCTLEGVEVFSCVLGVEEETALSIVDPLNVTIDMAPKVIHHPFTKKETGHREEVVLVFDVSEISLRLSYKDIFLFTKILNSLPTQTKVLSKSSSSPKHNVSNDPLNNLNDSVYALPPHISQLQSMGFKESECIQALENCKGNINEAAIWLTHSVRSPSSLSPTDEALSIIRPAKRVSRFSKFNFETISLQIGSCIFCLIDDCKDTDVPLFEEITLIELYQDGNRFWKNDCLKKLSVEINSSDSLNLVITNTCLELYKSVFTSWIDEYNLLSQQKQQPVRRRSPFIPFAIKNESGCDMRFTLVTSNVGEHLSSTMDNNATFSFGPINRKGFNISSSKIKSNKGWVVVKANAIVPFTFDGPAKARHQDSHLLKSHKIVVQIDGWQPIFPVSVDKVGKYFREAKPENVRYETARIVFDITLESNARKLITVRSALMLYNGTNNSMEVKFGTFSDSSMYVMPQTVVPVPLHLIRSKIFARPCDIGVNMCETPIIWEHVRRMSDASSELLICTPITITKEQHSSYTGSPIYKFVSSVSRENFPTEERSKGTGFRSSRVLPAHQISLLPPLQLCNLLPFELRYRAKNYPEEGSIKPGGTTSLQYIDTSKEFSLSFNLDNYPKCSPLVIGPNFINDFLARIELFDKKDRPLNLLAQISLNNNSPYAISINILSPFWFVNRTGLPLILKQESADKEASGQFEEHEIARSISPLLFSFYEPESSFACVMRLGKSFGRTRWCNPFYLQKGTTVRKLRIASSDPRRPDKVYEIGIEVRPGKGRYRDTYVVTLSPRYQIENSSSFSLEITQKYATLSESDSKENLISVLPNSNVAFHWPRSDQDRLVCVRLASLSNGCHWSGGFAVSNNSSFYLNVRDSQGKSHFIRLEILAQGATSFIIFSDPGNLPPPIRVDNFSEVPIEFYQTNTSQAWMKTTVKPKSSVPYAWDESTLKPHLTVSAPGGCSATYDLNSLRPGDNLSYENFFYIAFSGTFLSVQESENDVSVQQFDDQDIKSMQLVLDVPEGSRKVIINRKEPGRRSQLWRMDQYRRLLHEGSSPPKDPRKSGSKNEGVSFVLDIEAHCAYPGQYSSLVLRSIDNKRSLTQYWNFTQDGRLSCEHPGLYVQPKDGFLGLFIGNDVVLGPPQPITYAKFSNGIPFEQALSTQKMRKGSGLLSVQVCTDGPSRVLQVMDVRNIPPSSSRSTLRSSNIPSIAASKSRASSERTKIEFNIVVKPSNVGFSLVNQYNEEIVYLFFNEVVLEYQYKVFEHRINCSVRYFQADNQIIEAEKPVIFHTMELEENNPLSGLPALHIFIHKLILPKVEAQFFEDVQITIKDIGLNLEELLMLKFYEFLGYPKLESESELVDDEKEDQNVHKAITSAIAKSPRLYFSNLQIKLDNVKLSVLTSSHLPPKLSLIKKKLRLRLIRFEDAKIGLLPFRKNYSLETFRFLIEGIVSHYHRQLRGQAAKILGSFDFLGNPLGFVNDVTDGLSELINEGNVGGLILNLAHGISDSTAKFTSVLSDGLGVVTMDDRHQEIRKRIKHESNDHLKAGIKGLGVGILGGFTSIITQTYEGAVNEGGVGGFFSGFGKGLLGTITKPAVGMLDFATSAAIAVRDTSRKISNTSWSQVRRIRPPRQRFSVHGPGSLLPHYSLEQSRGQEFFYKSTMLNDKDDDELFISFKMLRADAALFISSHKIHLITWTENPDDRGKGQISVSFEFLQRCETATQFGSPTGTSSRSYLVLVVTDESCPQCYGSYHQLAELGSTKPKIRCQSEQLATEATQLINFAKASYQENHYIILS</sequence>
<dbReference type="InterPro" id="IPR026847">
    <property type="entry name" value="VPS13"/>
</dbReference>
<dbReference type="InterPro" id="IPR026854">
    <property type="entry name" value="VPS13_N"/>
</dbReference>
<dbReference type="GO" id="GO:0007005">
    <property type="term" value="P:mitochondrion organization"/>
    <property type="evidence" value="ECO:0007669"/>
    <property type="project" value="TreeGrafter"/>
</dbReference>
<keyword evidence="2" id="KW-0813">Transport</keyword>
<dbReference type="InterPro" id="IPR041969">
    <property type="entry name" value="VP13D_UBA"/>
</dbReference>
<proteinExistence type="inferred from homology"/>
<dbReference type="Pfam" id="PF12624">
    <property type="entry name" value="VPS13_N"/>
    <property type="match status" value="1"/>
</dbReference>
<organism evidence="6 7">
    <name type="scientific">Tetranychus urticae</name>
    <name type="common">Two-spotted spider mite</name>
    <dbReference type="NCBI Taxonomy" id="32264"/>
    <lineage>
        <taxon>Eukaryota</taxon>
        <taxon>Metazoa</taxon>
        <taxon>Ecdysozoa</taxon>
        <taxon>Arthropoda</taxon>
        <taxon>Chelicerata</taxon>
        <taxon>Arachnida</taxon>
        <taxon>Acari</taxon>
        <taxon>Acariformes</taxon>
        <taxon>Trombidiformes</taxon>
        <taxon>Prostigmata</taxon>
        <taxon>Eleutherengona</taxon>
        <taxon>Raphignathae</taxon>
        <taxon>Tetranychoidea</taxon>
        <taxon>Tetranychidae</taxon>
        <taxon>Tetranychus</taxon>
    </lineage>
</organism>
<dbReference type="PANTHER" id="PTHR16166">
    <property type="entry name" value="VACUOLAR PROTEIN SORTING-ASSOCIATED PROTEIN VPS13"/>
    <property type="match status" value="1"/>
</dbReference>
<feature type="region of interest" description="Disordered" evidence="4">
    <location>
        <begin position="532"/>
        <end position="565"/>
    </location>
</feature>
<dbReference type="STRING" id="32264.T1KHU8"/>
<evidence type="ECO:0000256" key="2">
    <source>
        <dbReference type="ARBA" id="ARBA00022448"/>
    </source>
</evidence>
<dbReference type="CDD" id="cd14306">
    <property type="entry name" value="UBA_VP13D"/>
    <property type="match status" value="1"/>
</dbReference>
<reference evidence="6" key="2">
    <citation type="submission" date="2015-06" db="UniProtKB">
        <authorList>
            <consortium name="EnsemblMetazoa"/>
        </authorList>
    </citation>
    <scope>IDENTIFICATION</scope>
</reference>
<dbReference type="Pfam" id="PF25036">
    <property type="entry name" value="VPS13_VAB"/>
    <property type="match status" value="1"/>
</dbReference>
<keyword evidence="3" id="KW-0445">Lipid transport</keyword>
<dbReference type="Gene3D" id="1.10.8.10">
    <property type="entry name" value="DNA helicase RuvA subunit, C-terminal domain"/>
    <property type="match status" value="1"/>
</dbReference>
<name>T1KHU8_TETUR</name>
<dbReference type="SUPFAM" id="SSF46934">
    <property type="entry name" value="UBA-like"/>
    <property type="match status" value="1"/>
</dbReference>
<evidence type="ECO:0000313" key="7">
    <source>
        <dbReference type="Proteomes" id="UP000015104"/>
    </source>
</evidence>
<dbReference type="GO" id="GO:0045053">
    <property type="term" value="P:protein retention in Golgi apparatus"/>
    <property type="evidence" value="ECO:0007669"/>
    <property type="project" value="TreeGrafter"/>
</dbReference>
<evidence type="ECO:0000256" key="3">
    <source>
        <dbReference type="ARBA" id="ARBA00023055"/>
    </source>
</evidence>
<dbReference type="PANTHER" id="PTHR16166:SF141">
    <property type="entry name" value="INTERMEMBRANE LIPID TRANSFER PROTEIN VPS13D"/>
    <property type="match status" value="1"/>
</dbReference>
<dbReference type="EMBL" id="CAEY01000080">
    <property type="status" value="NOT_ANNOTATED_CDS"/>
    <property type="molecule type" value="Genomic_DNA"/>
</dbReference>
<dbReference type="GO" id="GO:0006623">
    <property type="term" value="P:protein targeting to vacuole"/>
    <property type="evidence" value="ECO:0007669"/>
    <property type="project" value="TreeGrafter"/>
</dbReference>
<feature type="domain" description="UBA" evidence="5">
    <location>
        <begin position="1390"/>
        <end position="1436"/>
    </location>
</feature>
<dbReference type="SMART" id="SM00165">
    <property type="entry name" value="UBA"/>
    <property type="match status" value="1"/>
</dbReference>
<accession>T1KHU8</accession>
<protein>
    <recommendedName>
        <fullName evidence="5">UBA domain-containing protein</fullName>
    </recommendedName>
</protein>
<dbReference type="InterPro" id="IPR015940">
    <property type="entry name" value="UBA"/>
</dbReference>
<evidence type="ECO:0000256" key="1">
    <source>
        <dbReference type="ARBA" id="ARBA00006545"/>
    </source>
</evidence>
<keyword evidence="7" id="KW-1185">Reference proteome</keyword>
<dbReference type="InterPro" id="IPR009543">
    <property type="entry name" value="VPS13_VAB"/>
</dbReference>
<dbReference type="Proteomes" id="UP000015104">
    <property type="component" value="Unassembled WGS sequence"/>
</dbReference>
<comment type="similarity">
    <text evidence="1">Belongs to the VPS13 family.</text>
</comment>
<dbReference type="HOGENOM" id="CLU_000131_0_0_1"/>
<dbReference type="eggNOG" id="KOG1809">
    <property type="taxonomic scope" value="Eukaryota"/>
</dbReference>